<accession>A0A073KLT4</accession>
<gene>
    <name evidence="2" type="ORF">BAGA_09325</name>
</gene>
<dbReference type="eggNOG" id="ENOG5030EFN">
    <property type="taxonomic scope" value="Bacteria"/>
</dbReference>
<protein>
    <submittedName>
        <fullName evidence="2">Uncharacterized protein</fullName>
    </submittedName>
</protein>
<keyword evidence="1" id="KW-0472">Membrane</keyword>
<feature type="transmembrane region" description="Helical" evidence="1">
    <location>
        <begin position="35"/>
        <end position="57"/>
    </location>
</feature>
<sequence length="110" mass="12347">MQQVIERVRGNKRIQNIIIIAGFMSILLGPEELNIYTGVLYSIILGVIVYISSYLYLARSWKGIVYSAGAVFIIAALYGIFIMFFPEVHYIGVIIIVGVVGFIFTYFVGK</sequence>
<evidence type="ECO:0000313" key="2">
    <source>
        <dbReference type="EMBL" id="KEK23313.1"/>
    </source>
</evidence>
<evidence type="ECO:0000256" key="1">
    <source>
        <dbReference type="SAM" id="Phobius"/>
    </source>
</evidence>
<dbReference type="Proteomes" id="UP000027778">
    <property type="component" value="Unassembled WGS sequence"/>
</dbReference>
<feature type="transmembrane region" description="Helical" evidence="1">
    <location>
        <begin position="64"/>
        <end position="84"/>
    </location>
</feature>
<dbReference type="STRING" id="574375.AZF08_21560"/>
<reference evidence="2 3" key="1">
    <citation type="submission" date="2014-06" db="EMBL/GenBank/DDBJ databases">
        <title>Draft genome sequence of Bacillus gaemokensis JCM 15801 (MCCC 1A00707).</title>
        <authorList>
            <person name="Lai Q."/>
            <person name="Liu Y."/>
            <person name="Shao Z."/>
        </authorList>
    </citation>
    <scope>NUCLEOTIDE SEQUENCE [LARGE SCALE GENOMIC DNA]</scope>
    <source>
        <strain evidence="2 3">JCM 15801</strain>
    </source>
</reference>
<evidence type="ECO:0000313" key="3">
    <source>
        <dbReference type="Proteomes" id="UP000027778"/>
    </source>
</evidence>
<keyword evidence="1" id="KW-0812">Transmembrane</keyword>
<feature type="transmembrane region" description="Helical" evidence="1">
    <location>
        <begin position="90"/>
        <end position="109"/>
    </location>
</feature>
<keyword evidence="1" id="KW-1133">Transmembrane helix</keyword>
<keyword evidence="3" id="KW-1185">Reference proteome</keyword>
<dbReference type="AlphaFoldDB" id="A0A073KLT4"/>
<name>A0A073KLT4_9BACI</name>
<dbReference type="EMBL" id="JOTM01000017">
    <property type="protein sequence ID" value="KEK23313.1"/>
    <property type="molecule type" value="Genomic_DNA"/>
</dbReference>
<feature type="transmembrane region" description="Helical" evidence="1">
    <location>
        <begin position="12"/>
        <end position="29"/>
    </location>
</feature>
<dbReference type="RefSeq" id="WP_033675682.1">
    <property type="nucleotide sequence ID" value="NZ_JOTM01000017.1"/>
</dbReference>
<proteinExistence type="predicted"/>
<comment type="caution">
    <text evidence="2">The sequence shown here is derived from an EMBL/GenBank/DDBJ whole genome shotgun (WGS) entry which is preliminary data.</text>
</comment>
<organism evidence="2 3">
    <name type="scientific">Bacillus gaemokensis</name>
    <dbReference type="NCBI Taxonomy" id="574375"/>
    <lineage>
        <taxon>Bacteria</taxon>
        <taxon>Bacillati</taxon>
        <taxon>Bacillota</taxon>
        <taxon>Bacilli</taxon>
        <taxon>Bacillales</taxon>
        <taxon>Bacillaceae</taxon>
        <taxon>Bacillus</taxon>
        <taxon>Bacillus cereus group</taxon>
    </lineage>
</organism>